<dbReference type="RefSeq" id="XP_002933468.2">
    <property type="nucleotide sequence ID" value="XM_002933422.5"/>
</dbReference>
<evidence type="ECO:0000259" key="7">
    <source>
        <dbReference type="PROSITE" id="PS51198"/>
    </source>
</evidence>
<keyword evidence="4 5" id="KW-0067">ATP-binding</keyword>
<dbReference type="SUPFAM" id="SSF48403">
    <property type="entry name" value="Ankyrin repeat"/>
    <property type="match status" value="2"/>
</dbReference>
<dbReference type="GO" id="GO:0016787">
    <property type="term" value="F:hydrolase activity"/>
    <property type="evidence" value="ECO:0007669"/>
    <property type="project" value="UniProtKB-UniRule"/>
</dbReference>
<protein>
    <submittedName>
        <fullName evidence="10 11">TPR and ankyrin repeat-containing protein 1</fullName>
    </submittedName>
    <submittedName>
        <fullName evidence="8">Tetratricopeptide repeat and ankyrin repeat containing 1</fullName>
    </submittedName>
</protein>
<feature type="region of interest" description="Disordered" evidence="6">
    <location>
        <begin position="656"/>
        <end position="697"/>
    </location>
</feature>
<dbReference type="OrthoDB" id="3156807at2759"/>
<dbReference type="Gene3D" id="1.25.40.10">
    <property type="entry name" value="Tetratricopeptide repeat domain"/>
    <property type="match status" value="1"/>
</dbReference>
<dbReference type="OMA" id="SQCEVEP"/>
<dbReference type="SUPFAM" id="SSF52540">
    <property type="entry name" value="P-loop containing nucleoside triphosphate hydrolases"/>
    <property type="match status" value="1"/>
</dbReference>
<dbReference type="Ensembl" id="ENSXETT00000100822">
    <property type="protein sequence ID" value="ENSXETP00000066336"/>
    <property type="gene ID" value="ENSXETG00000035196"/>
</dbReference>
<dbReference type="InterPro" id="IPR019734">
    <property type="entry name" value="TPR_rpt"/>
</dbReference>
<keyword evidence="1 5" id="KW-0547">Nucleotide-binding</keyword>
<dbReference type="SMART" id="SM00028">
    <property type="entry name" value="TPR"/>
    <property type="match status" value="3"/>
</dbReference>
<evidence type="ECO:0000313" key="9">
    <source>
        <dbReference type="Proteomes" id="UP000008143"/>
    </source>
</evidence>
<gene>
    <name evidence="8 10 11 12" type="primary">trank1</name>
</gene>
<dbReference type="Gene3D" id="1.25.40.20">
    <property type="entry name" value="Ankyrin repeat-containing domain"/>
    <property type="match status" value="2"/>
</dbReference>
<reference evidence="8" key="1">
    <citation type="journal article" date="2010" name="Science">
        <title>The genome of the Western clawed frog Xenopus tropicalis.</title>
        <authorList>
            <person name="Hellsten U."/>
            <person name="Harland R.M."/>
            <person name="Gilchrist M.J."/>
            <person name="Hendrix D."/>
            <person name="Jurka J."/>
            <person name="Kapitonov V."/>
            <person name="Ovcharenko I."/>
            <person name="Putnam N.H."/>
            <person name="Shu S."/>
            <person name="Taher L."/>
            <person name="Blitz I.L."/>
            <person name="Blumberg B."/>
            <person name="Dichmann D.S."/>
            <person name="Dubchak I."/>
            <person name="Amaya E."/>
            <person name="Detter J.C."/>
            <person name="Fletcher R."/>
            <person name="Gerhard D.S."/>
            <person name="Goodstein D."/>
            <person name="Graves T."/>
            <person name="Grigoriev I.V."/>
            <person name="Grimwood J."/>
            <person name="Kawashima T."/>
            <person name="Lindquist E."/>
            <person name="Lucas S.M."/>
            <person name="Mead P.E."/>
            <person name="Mitros T."/>
            <person name="Ogino H."/>
            <person name="Ohta Y."/>
            <person name="Poliakov A.V."/>
            <person name="Pollet N."/>
            <person name="Robert J."/>
            <person name="Salamov A."/>
            <person name="Sater A.K."/>
            <person name="Schmutz J."/>
            <person name="Terry A."/>
            <person name="Vize P.D."/>
            <person name="Warren W.C."/>
            <person name="Wells D."/>
            <person name="Wills A."/>
            <person name="Wilson R.K."/>
            <person name="Zimmerman L.B."/>
            <person name="Zorn A.M."/>
            <person name="Grainger R."/>
            <person name="Grammer T."/>
            <person name="Khokha M.K."/>
            <person name="Richardson P.M."/>
            <person name="Rokhsar D.S."/>
        </authorList>
    </citation>
    <scope>NUCLEOTIDE SEQUENCE [LARGE SCALE GENOMIC DNA]</scope>
    <source>
        <strain evidence="8">Nigerian</strain>
    </source>
</reference>
<dbReference type="Pfam" id="PF00580">
    <property type="entry name" value="UvrD-helicase"/>
    <property type="match status" value="1"/>
</dbReference>
<dbReference type="RefSeq" id="XP_031759806.1">
    <property type="nucleotide sequence ID" value="XM_031903946.1"/>
</dbReference>
<dbReference type="Xenbase" id="XB-GENE-6048565">
    <property type="gene designation" value="trank1"/>
</dbReference>
<dbReference type="Gene3D" id="3.40.50.300">
    <property type="entry name" value="P-loop containing nucleotide triphosphate hydrolases"/>
    <property type="match status" value="2"/>
</dbReference>
<organism evidence="8">
    <name type="scientific">Xenopus tropicalis</name>
    <name type="common">Western clawed frog</name>
    <name type="synonym">Silurana tropicalis</name>
    <dbReference type="NCBI Taxonomy" id="8364"/>
    <lineage>
        <taxon>Eukaryota</taxon>
        <taxon>Metazoa</taxon>
        <taxon>Chordata</taxon>
        <taxon>Craniata</taxon>
        <taxon>Vertebrata</taxon>
        <taxon>Euteleostomi</taxon>
        <taxon>Amphibia</taxon>
        <taxon>Batrachia</taxon>
        <taxon>Anura</taxon>
        <taxon>Pipoidea</taxon>
        <taxon>Pipidae</taxon>
        <taxon>Xenopodinae</taxon>
        <taxon>Xenopus</taxon>
        <taxon>Silurana</taxon>
    </lineage>
</organism>
<evidence type="ECO:0000313" key="11">
    <source>
        <dbReference type="RefSeq" id="XP_031759806.1"/>
    </source>
</evidence>
<dbReference type="PROSITE" id="PS51198">
    <property type="entry name" value="UVRD_HELICASE_ATP_BIND"/>
    <property type="match status" value="1"/>
</dbReference>
<reference evidence="10 11" key="3">
    <citation type="submission" date="2025-04" db="UniProtKB">
        <authorList>
            <consortium name="RefSeq"/>
        </authorList>
    </citation>
    <scope>IDENTIFICATION</scope>
    <source>
        <strain evidence="10 11">Nigerian</strain>
        <tissue evidence="10 11">Liver and blood</tissue>
    </source>
</reference>
<dbReference type="Proteomes" id="UP000008143">
    <property type="component" value="Chromosome 6"/>
</dbReference>
<sequence>MDFRGGQFIIAQLQTAEKLKVLGNTFYKNGHYIKACQTYDDAIGFLSQIVHLGNFQKELAILWCNRANALFKLEKWDEALISATRSIRLNHRNIKAYYRSGISFIKLHDTHSALMMFSSGLSMLSGSSEIEDIAEFLNGIFMAFEELEFDPMFLRIFERILKESYSKQIWKVLIERLVNKKMFKSCLFLMERQEKLPKDICDLHVSLKAIFETYANSTWCRNTKPITDLVWWLITMGANVECTDYPLHVIINLCIKSDDSSLFKQVLKNKPSLREKINQKDKDGKTLLHIVASSYTSHSGYTVKRQTQDIKMLLDYGSDPSIPDEQKNYVSDILKRSKNFKAESIIKKEMENLACHSFKTKELEATLSEKHELPTQEEKSLSFVSALEQFISFCKQESVPTLNFLKHKKVRGFLHILSTIKDIPPGLDCDIPEYVVQELITQLIMQQRWQEVLLLLTGTVSGTSAGDNRGLLKMCPLPDINIGHVVHHLSPKSEARLPLVKLLLDQGVPPDGVGALCEPPICTCLKKNDFTLAYLLLKAGVNPQSITLKQGDTPLHAAAYIALCLKVDCGIMIMKHLLELYSSKPSEYPYLNPNIQDCNGDTVMHMVFQSPYQKQYRAVMELLSKFDIKLTLKNKLGKDAKHRIKNTDAHYIAWNEANKKKKHDPPSTSSKPKKTISNGNKTHTNLQTKTSLPSVEDSDYSNVEADININKHVLLNPPELNMVNTTKPTTAKDILVQVIQDLIKAMDFTRAPTESRIHMPSVTSATKDNHLISVCSSDTQSQSEDFSEVGQTVDDVTEFDDNEHSAVGCNECETDLLEEDLDISKTDFGNMTWEIECAPEALKKLGSKAVPQYMKNKIIFSIQKLGNGEWTRSLHKQLKYLKCDIKLFEVKLDKGARMLWELAIDFSPRCSEKPETLIEDESSSHASNKTGRVYTEMIRIWDIVLDHCKLSSAIDVICHAYNRGLTCILRKKLKGITKPQFFSNVEKRVPLCFVEDIELESNMVHVLPNYFPPASASETEYSIMKFHSFSTDMALNILNNISTRVEYPFRVGELEYAVIDLNPKPMEAIILIGRSGTGKTTCCLYRLWKKFHSYWEKAELIGGPWLVKQTWQRRHFEENVEKSDTEDEDTTDETDSTEEEQISLELDLLNAEEQLSESEDREEDPCKLEHYHPVFITKNHVLCQEVQRNFCELSKSTQATNHYKPAESNVYRLQDLKDDCFPMFVTSQQFLLLLDASMPDPFFPRNEDGSIKRSIIGWSSSDEIDIPDLMRDYDGDDGELDNDKEETVCELKESDPRVFVTFELFASELWPQMVKGKSCYNAALVWKEIKSFLKGSFEALNCHQGKLTEDEYYKLGKKRAPNFQEDRKEIYRLFSIYEQIKSKKGYFDEEDVLYHLSCQLSKLEELPWSIHELYGDEIQDFTQAELSLLMRCINDPNSMFLTGDTAQSIMKGVSFRFSDLRSLFYYANKNAKNDGKKCVVRKPKRIYQLYQNYRSHSGILHLASGVVDLLQYFFPESFDRLPRDCGLFDGPKPTVLESCSVSDLAILLRGNKRKAQPIEFGAHQVILVKNESAKERIPEELSLALVLTIYEAKGLEFDDVLLYNFFTDSEAFKEWRIISTFSPESHSNVESQPLIEISMDKVCMPVNRQLTMNPELHKMLNVELKQLYTAVTRARVNLWIFDESQEKRAPAFGYFIKGDFVKVVRTDENKDLDDNMFVRTSTKEEWISRGDYYASHKCWKVAAKCYQKGEATEKEKLAFAHNAVLHLPEKKASSREKQMEYLRLAKTYMECREPKLAVKCLAFAKEFHLCGELCRKLEKNKDAAYFFKMIQNNAVAAQCFEEAGELEMALNLYSQEKMYEEAALVIERHKKRNPNVHLPFTAKRYYLEAAANLLSNNKLKKMNEILANLDVEDQLIFLKKHKRWSEAASLLKNHGRCEEAALLMRDHGKLLEAADLTMNKEFRALCLLAAAKCHIKDCDGSNNIGTRIAEAVQIFKDIQNKIGVAEATLVEGIMTNDFGKLHFSFENFVTQSHCAGAVEALFECMKCDEFNQKLLSMAASGLQRLITLLKALKATKTNADRENVKSCFEFFGVVHKEGDTCKVLQHEGARILKVFTEESFHVKDRNLELAYVKSLLERHFLKRLCDISTKVLENVYPESDICPKFIVGLDCTDENCQDFHRPVLQHEFKRMLFSKINLTTISGLLFDARNLSKEYSNELQEILGADVFRFPRSLLNLFFPKHFHLRILSENKGVCKMFEDIWRNFPKPCINMLTEYGKSLFYQKVDKEKRESTDLWLEAMCIFSLSSCYPDELKRLLDEEEVKFNRDYMRQSKYRHETKEDGRRLKNLGMLKPDVSSGSLKDSHIHFFRLFQSSLDNLYVLKNPETCKTYFFRFLNYIVKKSICPLIPNIGNSVMLLEFQFTFCCVVLMRLSPSTRVLLPKSYISVLHHWESMFGKKGKSVVKDTYSILMEYKPRNEDQAMKIFKYHLAYLAKVLCGEEEHNFNVLLDAFRDIDCIRSGEAERTLVLCLVMMVNVKGVMKPETDIILKKNIPLIQQELKNQKENFPLNVPERLINSVNNLPHNAAEIVDFLQNLLSQRDEEHLVECSWRWDASYFKGSVRGIFYNDKFKFKEFADVQHITHSFQSPYFEEQEYFPEERVDIVATLASQVQQKHSAKQQFHELMLFVCFCIKWKRASLHAKKRRMEESTPDHFKVAGIDSTQCDICGVKFSLCPISFSASTEEYEEEAMSTITNKVEKNDYFESQVVLNMSVTYESHIKLESHRHQMEAYNSYLQFYKLQVNTVLSEAKSLVQSLKQMTDDQLLSTELNLEQTKIKNKMKDVVDQMEDIYERKKWSEAEMLIERPLQALATTLSEAQSVLNKVEQHMANQEGLQKKDLFDHEIDYDFEELWSKKTKRSKKKAKRH</sequence>
<dbReference type="AGR" id="Xenbase:XB-GENE-6048565"/>
<keyword evidence="2 5" id="KW-0378">Hydrolase</keyword>
<name>A0A6I8Q9V1_XENTR</name>
<evidence type="ECO:0000256" key="2">
    <source>
        <dbReference type="ARBA" id="ARBA00022801"/>
    </source>
</evidence>
<dbReference type="SUPFAM" id="SSF48452">
    <property type="entry name" value="TPR-like"/>
    <property type="match status" value="1"/>
</dbReference>
<dbReference type="Bgee" id="ENSXETG00000035196">
    <property type="expression patterns" value="Expressed in testis and 12 other cell types or tissues"/>
</dbReference>
<evidence type="ECO:0000256" key="3">
    <source>
        <dbReference type="ARBA" id="ARBA00022806"/>
    </source>
</evidence>
<evidence type="ECO:0000256" key="5">
    <source>
        <dbReference type="PROSITE-ProRule" id="PRU00560"/>
    </source>
</evidence>
<evidence type="ECO:0000313" key="8">
    <source>
        <dbReference type="Ensembl" id="ENSXETP00000066336"/>
    </source>
</evidence>
<evidence type="ECO:0000256" key="4">
    <source>
        <dbReference type="ARBA" id="ARBA00022840"/>
    </source>
</evidence>
<evidence type="ECO:0000313" key="12">
    <source>
        <dbReference type="Xenbase" id="XB-GENE-6048565"/>
    </source>
</evidence>
<feature type="compositionally biased region" description="Acidic residues" evidence="6">
    <location>
        <begin position="1124"/>
        <end position="1141"/>
    </location>
</feature>
<dbReference type="GeneTree" id="ENSGT00940000153370"/>
<proteinExistence type="predicted"/>
<dbReference type="GO" id="GO:0005524">
    <property type="term" value="F:ATP binding"/>
    <property type="evidence" value="ECO:0007669"/>
    <property type="project" value="UniProtKB-UniRule"/>
</dbReference>
<dbReference type="GeneID" id="100493537"/>
<reference evidence="8" key="2">
    <citation type="submission" date="2020-05" db="UniProtKB">
        <authorList>
            <consortium name="Ensembl"/>
        </authorList>
    </citation>
    <scope>IDENTIFICATION</scope>
</reference>
<dbReference type="InterPro" id="IPR011990">
    <property type="entry name" value="TPR-like_helical_dom_sf"/>
</dbReference>
<dbReference type="KEGG" id="xtr:100493537"/>
<feature type="region of interest" description="Disordered" evidence="6">
    <location>
        <begin position="1117"/>
        <end position="1141"/>
    </location>
</feature>
<keyword evidence="9" id="KW-1185">Reference proteome</keyword>
<dbReference type="InterPro" id="IPR027417">
    <property type="entry name" value="P-loop_NTPase"/>
</dbReference>
<dbReference type="GO" id="GO:0004386">
    <property type="term" value="F:helicase activity"/>
    <property type="evidence" value="ECO:0007669"/>
    <property type="project" value="UniProtKB-UniRule"/>
</dbReference>
<feature type="compositionally biased region" description="Polar residues" evidence="6">
    <location>
        <begin position="675"/>
        <end position="693"/>
    </location>
</feature>
<accession>A0A6I8Q9V1</accession>
<evidence type="ECO:0000256" key="6">
    <source>
        <dbReference type="SAM" id="MobiDB-lite"/>
    </source>
</evidence>
<dbReference type="PANTHER" id="PTHR21529">
    <property type="entry name" value="MAMMARY TURMOR VIRUS RECEPTOR HOMOLOG 1, 2 MTVR1, 2"/>
    <property type="match status" value="1"/>
</dbReference>
<keyword evidence="3 5" id="KW-0347">Helicase</keyword>
<feature type="binding site" evidence="5">
    <location>
        <begin position="1073"/>
        <end position="1080"/>
    </location>
    <ligand>
        <name>ATP</name>
        <dbReference type="ChEBI" id="CHEBI:30616"/>
    </ligand>
</feature>
<evidence type="ECO:0000313" key="10">
    <source>
        <dbReference type="RefSeq" id="XP_002933468.2"/>
    </source>
</evidence>
<dbReference type="CTD" id="9881"/>
<evidence type="ECO:0000256" key="1">
    <source>
        <dbReference type="ARBA" id="ARBA00022741"/>
    </source>
</evidence>
<dbReference type="InterPro" id="IPR039904">
    <property type="entry name" value="TRANK1"/>
</dbReference>
<dbReference type="InterPro" id="IPR014016">
    <property type="entry name" value="UvrD-like_ATP-bd"/>
</dbReference>
<dbReference type="InterPro" id="IPR036770">
    <property type="entry name" value="Ankyrin_rpt-contain_sf"/>
</dbReference>
<feature type="domain" description="UvrD-like helicase ATP-binding" evidence="7">
    <location>
        <begin position="1052"/>
        <end position="1496"/>
    </location>
</feature>
<dbReference type="PANTHER" id="PTHR21529:SF4">
    <property type="entry name" value="TPR AND ANKYRIN REPEAT-CONTAINING PROTEIN 1"/>
    <property type="match status" value="1"/>
</dbReference>